<accession>A0AAW2ZLY2</accession>
<proteinExistence type="inferred from homology"/>
<feature type="transmembrane region" description="Helical" evidence="7">
    <location>
        <begin position="6"/>
        <end position="23"/>
    </location>
</feature>
<feature type="transmembrane region" description="Helical" evidence="7">
    <location>
        <begin position="177"/>
        <end position="194"/>
    </location>
</feature>
<reference evidence="8 9" key="1">
    <citation type="submission" date="2024-03" db="EMBL/GenBank/DDBJ databases">
        <title>The Acrasis kona genome and developmental transcriptomes reveal deep origins of eukaryotic multicellular pathways.</title>
        <authorList>
            <person name="Sheikh S."/>
            <person name="Fu C.-J."/>
            <person name="Brown M.W."/>
            <person name="Baldauf S.L."/>
        </authorList>
    </citation>
    <scope>NUCLEOTIDE SEQUENCE [LARGE SCALE GENOMIC DNA]</scope>
    <source>
        <strain evidence="8 9">ATCC MYA-3509</strain>
    </source>
</reference>
<dbReference type="AlphaFoldDB" id="A0AAW2ZLY2"/>
<dbReference type="GO" id="GO:0016020">
    <property type="term" value="C:membrane"/>
    <property type="evidence" value="ECO:0007669"/>
    <property type="project" value="UniProtKB-SubCell"/>
</dbReference>
<keyword evidence="6 7" id="KW-0472">Membrane</keyword>
<dbReference type="PANTHER" id="PTHR12889">
    <property type="entry name" value="GAMMA-SECRETASE SUBUNIT APH-1"/>
    <property type="match status" value="1"/>
</dbReference>
<keyword evidence="4" id="KW-0914">Notch signaling pathway</keyword>
<dbReference type="InterPro" id="IPR009294">
    <property type="entry name" value="Aph-1"/>
</dbReference>
<dbReference type="GO" id="GO:0007219">
    <property type="term" value="P:Notch signaling pathway"/>
    <property type="evidence" value="ECO:0007669"/>
    <property type="project" value="UniProtKB-KW"/>
</dbReference>
<evidence type="ECO:0000256" key="5">
    <source>
        <dbReference type="ARBA" id="ARBA00022989"/>
    </source>
</evidence>
<name>A0AAW2ZLY2_9EUKA</name>
<comment type="subcellular location">
    <subcellularLocation>
        <location evidence="1">Membrane</location>
        <topology evidence="1">Multi-pass membrane protein</topology>
    </subcellularLocation>
</comment>
<protein>
    <submittedName>
        <fullName evidence="8">Gamma-secretase subunit APH</fullName>
    </submittedName>
</protein>
<feature type="non-terminal residue" evidence="8">
    <location>
        <position position="1"/>
    </location>
</feature>
<feature type="transmembrane region" description="Helical" evidence="7">
    <location>
        <begin position="145"/>
        <end position="165"/>
    </location>
</feature>
<organism evidence="8 9">
    <name type="scientific">Acrasis kona</name>
    <dbReference type="NCBI Taxonomy" id="1008807"/>
    <lineage>
        <taxon>Eukaryota</taxon>
        <taxon>Discoba</taxon>
        <taxon>Heterolobosea</taxon>
        <taxon>Tetramitia</taxon>
        <taxon>Eutetramitia</taxon>
        <taxon>Acrasidae</taxon>
        <taxon>Acrasis</taxon>
    </lineage>
</organism>
<keyword evidence="5 7" id="KW-1133">Transmembrane helix</keyword>
<sequence>YLALIGNALIVFGPIVSIFNFYLCNIPQLVIVFVAAAFFYLLSTCLTSAFYFIPGIVNLPYLLVSIGVSIQEIFRFALFLAYLFTERGYERNLKVKLLYGKFAWLHASVAAGLGFATCHALLLNGNVLSQSYGPGTLYLPNCPTITYFTHHSITTLLFVLLNISWMIIGFQGYIKKSVLRIISLLVLHFAASLITVLNNKKDSCLYVLPTLASLVVIGAIISTVELIIICNKDE</sequence>
<evidence type="ECO:0000256" key="6">
    <source>
        <dbReference type="ARBA" id="ARBA00023136"/>
    </source>
</evidence>
<feature type="transmembrane region" description="Helical" evidence="7">
    <location>
        <begin position="30"/>
        <end position="53"/>
    </location>
</feature>
<feature type="transmembrane region" description="Helical" evidence="7">
    <location>
        <begin position="59"/>
        <end position="84"/>
    </location>
</feature>
<evidence type="ECO:0000313" key="8">
    <source>
        <dbReference type="EMBL" id="KAL0490378.1"/>
    </source>
</evidence>
<keyword evidence="9" id="KW-1185">Reference proteome</keyword>
<dbReference type="Pfam" id="PF06105">
    <property type="entry name" value="Aph-1"/>
    <property type="match status" value="1"/>
</dbReference>
<evidence type="ECO:0000256" key="7">
    <source>
        <dbReference type="SAM" id="Phobius"/>
    </source>
</evidence>
<evidence type="ECO:0000256" key="4">
    <source>
        <dbReference type="ARBA" id="ARBA00022976"/>
    </source>
</evidence>
<feature type="transmembrane region" description="Helical" evidence="7">
    <location>
        <begin position="206"/>
        <end position="229"/>
    </location>
</feature>
<comment type="caution">
    <text evidence="8">The sequence shown here is derived from an EMBL/GenBank/DDBJ whole genome shotgun (WGS) entry which is preliminary data.</text>
</comment>
<comment type="similarity">
    <text evidence="2">Belongs to the APH-1 family.</text>
</comment>
<evidence type="ECO:0000256" key="1">
    <source>
        <dbReference type="ARBA" id="ARBA00004141"/>
    </source>
</evidence>
<dbReference type="EMBL" id="JAOPGA020001681">
    <property type="protein sequence ID" value="KAL0490378.1"/>
    <property type="molecule type" value="Genomic_DNA"/>
</dbReference>
<feature type="transmembrane region" description="Helical" evidence="7">
    <location>
        <begin position="104"/>
        <end position="125"/>
    </location>
</feature>
<evidence type="ECO:0000256" key="3">
    <source>
        <dbReference type="ARBA" id="ARBA00022692"/>
    </source>
</evidence>
<dbReference type="Proteomes" id="UP001431209">
    <property type="component" value="Unassembled WGS sequence"/>
</dbReference>
<evidence type="ECO:0000313" key="9">
    <source>
        <dbReference type="Proteomes" id="UP001431209"/>
    </source>
</evidence>
<dbReference type="GO" id="GO:0016485">
    <property type="term" value="P:protein processing"/>
    <property type="evidence" value="ECO:0007669"/>
    <property type="project" value="InterPro"/>
</dbReference>
<keyword evidence="3 7" id="KW-0812">Transmembrane</keyword>
<evidence type="ECO:0000256" key="2">
    <source>
        <dbReference type="ARBA" id="ARBA00005577"/>
    </source>
</evidence>
<gene>
    <name evidence="8" type="ORF">AKO1_003195</name>
</gene>